<evidence type="ECO:0000313" key="2">
    <source>
        <dbReference type="EMBL" id="CAK5283966.1"/>
    </source>
</evidence>
<feature type="compositionally biased region" description="Polar residues" evidence="1">
    <location>
        <begin position="282"/>
        <end position="301"/>
    </location>
</feature>
<gene>
    <name evidence="2" type="ORF">MYCIT1_LOCUS36902</name>
</gene>
<dbReference type="AlphaFoldDB" id="A0AAD2HZ66"/>
<proteinExistence type="predicted"/>
<feature type="non-terminal residue" evidence="2">
    <location>
        <position position="403"/>
    </location>
</feature>
<reference evidence="2" key="1">
    <citation type="submission" date="2023-11" db="EMBL/GenBank/DDBJ databases">
        <authorList>
            <person name="De Vega J J."/>
            <person name="De Vega J J."/>
        </authorList>
    </citation>
    <scope>NUCLEOTIDE SEQUENCE</scope>
</reference>
<dbReference type="Proteomes" id="UP001295794">
    <property type="component" value="Unassembled WGS sequence"/>
</dbReference>
<protein>
    <recommendedName>
        <fullName evidence="4">Origin recognition complex subunit 6</fullName>
    </recommendedName>
</protein>
<evidence type="ECO:0000256" key="1">
    <source>
        <dbReference type="SAM" id="MobiDB-lite"/>
    </source>
</evidence>
<comment type="caution">
    <text evidence="2">The sequence shown here is derived from an EMBL/GenBank/DDBJ whole genome shotgun (WGS) entry which is preliminary data.</text>
</comment>
<evidence type="ECO:0008006" key="4">
    <source>
        <dbReference type="Google" id="ProtNLM"/>
    </source>
</evidence>
<organism evidence="2 3">
    <name type="scientific">Mycena citricolor</name>
    <dbReference type="NCBI Taxonomy" id="2018698"/>
    <lineage>
        <taxon>Eukaryota</taxon>
        <taxon>Fungi</taxon>
        <taxon>Dikarya</taxon>
        <taxon>Basidiomycota</taxon>
        <taxon>Agaricomycotina</taxon>
        <taxon>Agaricomycetes</taxon>
        <taxon>Agaricomycetidae</taxon>
        <taxon>Agaricales</taxon>
        <taxon>Marasmiineae</taxon>
        <taxon>Mycenaceae</taxon>
        <taxon>Mycena</taxon>
    </lineage>
</organism>
<dbReference type="EMBL" id="CAVNYO010000478">
    <property type="protein sequence ID" value="CAK5283966.1"/>
    <property type="molecule type" value="Genomic_DNA"/>
</dbReference>
<feature type="compositionally biased region" description="Low complexity" evidence="1">
    <location>
        <begin position="303"/>
        <end position="319"/>
    </location>
</feature>
<sequence>TMAWNATGVLKYCDDAKTIAEAERLFREARRITAPGSGHDLGENRTALEPICAYIASQRLNNTHVTIDAARIASCQALGPFKKLLARVEKALESTETKATSAESPTFAKIRIEHYQKTPLRMLGYMDKIMGLLVESFAEKYSETEMVCATFAWVCNQTGDKEQAVSLDAFEAKYRVRRGKMKTVTKDIDEVCDKHMAEAVRSAYQAVLESTRAISLSPRKSPRKHTQPQTPSRHEQIFGTPRKRKAAEAPSDSEPEDTSASPTRQSKRLKAAGLITLESIKRMQSTPSSPSKTRQSPSKSALRTPSATAAAPGTPSRPSKSVQMVSIAEASSSDDDEEDELPRATRRRVRPVFRDQLQWGLCDPRLQIPNAKLGGGIKGRPARRSLVFPDLRRKDGDMDVDSD</sequence>
<accession>A0AAD2HZ66</accession>
<name>A0AAD2HZ66_9AGAR</name>
<feature type="region of interest" description="Disordered" evidence="1">
    <location>
        <begin position="213"/>
        <end position="349"/>
    </location>
</feature>
<keyword evidence="3" id="KW-1185">Reference proteome</keyword>
<evidence type="ECO:0000313" key="3">
    <source>
        <dbReference type="Proteomes" id="UP001295794"/>
    </source>
</evidence>